<reference evidence="1 2" key="1">
    <citation type="submission" date="2019-07" db="EMBL/GenBank/DDBJ databases">
        <title>Draft Genome Sequence of the first blaOXA-58-Harboring Acinetobacter colistiniresistens clinical isolate from Brazil.</title>
        <authorList>
            <person name="Favaro L.S."/>
            <person name="Paula-Petroli S.B."/>
            <person name="Moura C.F."/>
            <person name="Tognim M.C.B."/>
            <person name="Venancio E.J."/>
            <person name="Yamada-Ogatta S.F."/>
            <person name="Carrara-Marroni F.E."/>
        </authorList>
    </citation>
    <scope>NUCLEOTIDE SEQUENCE [LARGE SCALE GENOMIC DNA]</scope>
    <source>
        <strain evidence="1 2">DL</strain>
    </source>
</reference>
<proteinExistence type="predicted"/>
<protein>
    <submittedName>
        <fullName evidence="1">Uncharacterized protein</fullName>
    </submittedName>
</protein>
<evidence type="ECO:0000313" key="2">
    <source>
        <dbReference type="Proteomes" id="UP000316981"/>
    </source>
</evidence>
<dbReference type="AlphaFoldDB" id="A0A558EZ34"/>
<accession>A0A558EZ34</accession>
<comment type="caution">
    <text evidence="1">The sequence shown here is derived from an EMBL/GenBank/DDBJ whole genome shotgun (WGS) entry which is preliminary data.</text>
</comment>
<dbReference type="RefSeq" id="WP_144583817.1">
    <property type="nucleotide sequence ID" value="NZ_VMTP01000087.1"/>
</dbReference>
<sequence length="127" mass="14455">MTIENFKAAVQYNDYVGSISADGADMYDFTTALRKQDLITKDEFVVGVDFSPAGLTVNSVDEIFINYYVVDNFNFEEFKASMNDGQPPELRKITQDITVKDFFNQFKRLNAKISWKGLLDGIDIKTI</sequence>
<dbReference type="Proteomes" id="UP000316981">
    <property type="component" value="Unassembled WGS sequence"/>
</dbReference>
<name>A0A558EZ34_9GAMM</name>
<evidence type="ECO:0000313" key="1">
    <source>
        <dbReference type="EMBL" id="TVT78624.1"/>
    </source>
</evidence>
<dbReference type="EMBL" id="VMTP01000087">
    <property type="protein sequence ID" value="TVT78624.1"/>
    <property type="molecule type" value="Genomic_DNA"/>
</dbReference>
<organism evidence="1 2">
    <name type="scientific">Acinetobacter colistiniresistens</name>
    <dbReference type="NCBI Taxonomy" id="280145"/>
    <lineage>
        <taxon>Bacteria</taxon>
        <taxon>Pseudomonadati</taxon>
        <taxon>Pseudomonadota</taxon>
        <taxon>Gammaproteobacteria</taxon>
        <taxon>Moraxellales</taxon>
        <taxon>Moraxellaceae</taxon>
        <taxon>Acinetobacter</taxon>
    </lineage>
</organism>
<gene>
    <name evidence="1" type="ORF">FPV60_16880</name>
</gene>